<dbReference type="NCBIfam" id="TIGR01951">
    <property type="entry name" value="nusB"/>
    <property type="match status" value="1"/>
</dbReference>
<gene>
    <name evidence="6 8" type="primary">nusB</name>
    <name evidence="8" type="ORF">V3390_03610</name>
</gene>
<evidence type="ECO:0000256" key="3">
    <source>
        <dbReference type="ARBA" id="ARBA00022884"/>
    </source>
</evidence>
<dbReference type="Gene3D" id="1.10.940.10">
    <property type="entry name" value="NusB-like"/>
    <property type="match status" value="1"/>
</dbReference>
<comment type="function">
    <text evidence="6">Involved in transcription antitermination. Required for transcription of ribosomal RNA (rRNA) genes. Binds specifically to the boxA antiterminator sequence of the ribosomal RNA (rrn) operons.</text>
</comment>
<keyword evidence="4 6" id="KW-0805">Transcription regulation</keyword>
<dbReference type="RefSeq" id="WP_331703387.1">
    <property type="nucleotide sequence ID" value="NZ_JAZHBO010000001.1"/>
</dbReference>
<keyword evidence="5 6" id="KW-0804">Transcription</keyword>
<evidence type="ECO:0000256" key="2">
    <source>
        <dbReference type="ARBA" id="ARBA00022814"/>
    </source>
</evidence>
<reference evidence="8 9" key="1">
    <citation type="submission" date="2024-01" db="EMBL/GenBank/DDBJ databases">
        <title>Novel species of the genus Luteimonas isolated from rivers.</title>
        <authorList>
            <person name="Lu H."/>
        </authorList>
    </citation>
    <scope>NUCLEOTIDE SEQUENCE [LARGE SCALE GENOMIC DNA]</scope>
    <source>
        <strain evidence="8 9">FXH3W</strain>
    </source>
</reference>
<evidence type="ECO:0000256" key="6">
    <source>
        <dbReference type="HAMAP-Rule" id="MF_00073"/>
    </source>
</evidence>
<name>A0ABU7UXR7_9GAMM</name>
<evidence type="ECO:0000313" key="8">
    <source>
        <dbReference type="EMBL" id="MEF2155319.1"/>
    </source>
</evidence>
<evidence type="ECO:0000256" key="4">
    <source>
        <dbReference type="ARBA" id="ARBA00023015"/>
    </source>
</evidence>
<evidence type="ECO:0000256" key="5">
    <source>
        <dbReference type="ARBA" id="ARBA00023163"/>
    </source>
</evidence>
<proteinExistence type="inferred from homology"/>
<sequence length="161" mass="18119">MTEKSQHPRANGGIDRVARARARRRALQALYAWQMSGCTAREAVAQFAHEQAREQADLAYFEDIVFGVIREQASLDKALRPFLDREVDEVDPIERAALRQATYELVHRLDVPYAVVINEAIEIVKKFGTEHGHTFVNGVLDQAAASLRAVEVQAAISRHRD</sequence>
<dbReference type="InterPro" id="IPR035926">
    <property type="entry name" value="NusB-like_sf"/>
</dbReference>
<dbReference type="PANTHER" id="PTHR11078">
    <property type="entry name" value="N UTILIZATION SUBSTANCE PROTEIN B-RELATED"/>
    <property type="match status" value="1"/>
</dbReference>
<dbReference type="EMBL" id="JAZHBO010000001">
    <property type="protein sequence ID" value="MEF2155319.1"/>
    <property type="molecule type" value="Genomic_DNA"/>
</dbReference>
<keyword evidence="2 6" id="KW-0889">Transcription antitermination</keyword>
<keyword evidence="3 6" id="KW-0694">RNA-binding</keyword>
<dbReference type="Proteomes" id="UP001356170">
    <property type="component" value="Unassembled WGS sequence"/>
</dbReference>
<dbReference type="InterPro" id="IPR011605">
    <property type="entry name" value="NusB_fam"/>
</dbReference>
<dbReference type="HAMAP" id="MF_00073">
    <property type="entry name" value="NusB"/>
    <property type="match status" value="1"/>
</dbReference>
<accession>A0ABU7UXR7</accession>
<comment type="similarity">
    <text evidence="1 6">Belongs to the NusB family.</text>
</comment>
<comment type="caution">
    <text evidence="8">The sequence shown here is derived from an EMBL/GenBank/DDBJ whole genome shotgun (WGS) entry which is preliminary data.</text>
</comment>
<evidence type="ECO:0000313" key="9">
    <source>
        <dbReference type="Proteomes" id="UP001356170"/>
    </source>
</evidence>
<feature type="domain" description="NusB/RsmB/TIM44" evidence="7">
    <location>
        <begin position="21"/>
        <end position="144"/>
    </location>
</feature>
<evidence type="ECO:0000256" key="1">
    <source>
        <dbReference type="ARBA" id="ARBA00005952"/>
    </source>
</evidence>
<dbReference type="Pfam" id="PF01029">
    <property type="entry name" value="NusB"/>
    <property type="match status" value="1"/>
</dbReference>
<keyword evidence="9" id="KW-1185">Reference proteome</keyword>
<organism evidence="8 9">
    <name type="scientific">Aquilutibacter rugosus</name>
    <dbReference type="NCBI Taxonomy" id="3115820"/>
    <lineage>
        <taxon>Bacteria</taxon>
        <taxon>Pseudomonadati</taxon>
        <taxon>Pseudomonadota</taxon>
        <taxon>Gammaproteobacteria</taxon>
        <taxon>Lysobacterales</taxon>
        <taxon>Lysobacteraceae</taxon>
        <taxon>Aquilutibacter</taxon>
    </lineage>
</organism>
<dbReference type="PANTHER" id="PTHR11078:SF3">
    <property type="entry name" value="ANTITERMINATION NUSB DOMAIN-CONTAINING PROTEIN"/>
    <property type="match status" value="1"/>
</dbReference>
<dbReference type="InterPro" id="IPR006027">
    <property type="entry name" value="NusB_RsmB_TIM44"/>
</dbReference>
<protein>
    <recommendedName>
        <fullName evidence="6">Transcription antitermination protein NusB</fullName>
    </recommendedName>
    <alternativeName>
        <fullName evidence="6">Antitermination factor NusB</fullName>
    </alternativeName>
</protein>
<evidence type="ECO:0000259" key="7">
    <source>
        <dbReference type="Pfam" id="PF01029"/>
    </source>
</evidence>
<dbReference type="SUPFAM" id="SSF48013">
    <property type="entry name" value="NusB-like"/>
    <property type="match status" value="1"/>
</dbReference>